<evidence type="ECO:0000256" key="15">
    <source>
        <dbReference type="ARBA" id="ARBA00023012"/>
    </source>
</evidence>
<evidence type="ECO:0000256" key="3">
    <source>
        <dbReference type="ARBA" id="ARBA00004496"/>
    </source>
</evidence>
<feature type="modified residue" description="4-aspartylphosphate" evidence="19">
    <location>
        <position position="54"/>
    </location>
</feature>
<keyword evidence="13" id="KW-0067">ATP-binding</keyword>
<sequence length="365" mass="40416">MDSTAVLIVDDNSDNLVLLQSILEQDGFRVWSAQSGPAALEIVARETLDLIMLDVYMPVMDGYEVCRRLKADPKTGDIPVIFVSASDSQADRIAAFDAGGVDYVGKPFFVGEVLGRARAHANLFRIRRHLEQRVAQRTRELEASEAHLRRLSEFLLRVREEDRRRFARELHDELGQSLTALRIDFNALTTSLSTRDPMIAERLATIDTMLNTTVDSVRRICEDLRPGMLDDLGLEAALASYARRFSRQFGILCDLSLSCEDFGLDEPMSTAIFRIVQEALTNIARHAEASHAMVALDERDGDLLVTIADDGRGLPPEPTETRQSFGIVGIRERVSLLRGTVTIDSAPGRGTHIEVRLPRSGGGAA</sequence>
<feature type="domain" description="Histidine kinase" evidence="20">
    <location>
        <begin position="169"/>
        <end position="361"/>
    </location>
</feature>
<dbReference type="GO" id="GO:0005524">
    <property type="term" value="F:ATP binding"/>
    <property type="evidence" value="ECO:0007669"/>
    <property type="project" value="UniProtKB-KW"/>
</dbReference>
<proteinExistence type="predicted"/>
<dbReference type="InterPro" id="IPR036890">
    <property type="entry name" value="HATPase_C_sf"/>
</dbReference>
<dbReference type="Gene3D" id="1.20.5.1930">
    <property type="match status" value="1"/>
</dbReference>
<dbReference type="InterPro" id="IPR050482">
    <property type="entry name" value="Sensor_HK_TwoCompSys"/>
</dbReference>
<dbReference type="CDD" id="cd19920">
    <property type="entry name" value="REC_PA4781-like"/>
    <property type="match status" value="1"/>
</dbReference>
<evidence type="ECO:0000256" key="1">
    <source>
        <dbReference type="ARBA" id="ARBA00000085"/>
    </source>
</evidence>
<dbReference type="GO" id="GO:0000155">
    <property type="term" value="F:phosphorelay sensor kinase activity"/>
    <property type="evidence" value="ECO:0007669"/>
    <property type="project" value="InterPro"/>
</dbReference>
<keyword evidence="23" id="KW-1185">Reference proteome</keyword>
<dbReference type="InterPro" id="IPR003594">
    <property type="entry name" value="HATPase_dom"/>
</dbReference>
<keyword evidence="11" id="KW-0547">Nucleotide-binding</keyword>
<evidence type="ECO:0000256" key="4">
    <source>
        <dbReference type="ARBA" id="ARBA00012438"/>
    </source>
</evidence>
<dbReference type="PANTHER" id="PTHR24421">
    <property type="entry name" value="NITRATE/NITRITE SENSOR PROTEIN NARX-RELATED"/>
    <property type="match status" value="1"/>
</dbReference>
<dbReference type="InterPro" id="IPR011712">
    <property type="entry name" value="Sig_transdc_His_kin_sub3_dim/P"/>
</dbReference>
<evidence type="ECO:0000256" key="2">
    <source>
        <dbReference type="ARBA" id="ARBA00001966"/>
    </source>
</evidence>
<evidence type="ECO:0000256" key="11">
    <source>
        <dbReference type="ARBA" id="ARBA00022741"/>
    </source>
</evidence>
<keyword evidence="15" id="KW-0902">Two-component regulatory system</keyword>
<dbReference type="OrthoDB" id="9782588at2"/>
<dbReference type="CDD" id="cd16917">
    <property type="entry name" value="HATPase_UhpB-NarQ-NarX-like"/>
    <property type="match status" value="1"/>
</dbReference>
<evidence type="ECO:0000256" key="9">
    <source>
        <dbReference type="ARBA" id="ARBA00022679"/>
    </source>
</evidence>
<dbReference type="EMBL" id="FNCY01000019">
    <property type="protein sequence ID" value="SDI45197.1"/>
    <property type="molecule type" value="Genomic_DNA"/>
</dbReference>
<evidence type="ECO:0000256" key="8">
    <source>
        <dbReference type="ARBA" id="ARBA00022553"/>
    </source>
</evidence>
<dbReference type="Gene3D" id="3.40.50.2300">
    <property type="match status" value="1"/>
</dbReference>
<accession>A0A1G8KP65</accession>
<dbReference type="PANTHER" id="PTHR24421:SF10">
    <property type="entry name" value="NITRATE_NITRITE SENSOR PROTEIN NARQ"/>
    <property type="match status" value="1"/>
</dbReference>
<keyword evidence="7" id="KW-0963">Cytoplasm</keyword>
<keyword evidence="10" id="KW-0479">Metal-binding</keyword>
<dbReference type="InterPro" id="IPR005467">
    <property type="entry name" value="His_kinase_dom"/>
</dbReference>
<gene>
    <name evidence="22" type="ORF">SAMN05660652_03457</name>
</gene>
<dbReference type="Gene3D" id="3.30.565.10">
    <property type="entry name" value="Histidine kinase-like ATPase, C-terminal domain"/>
    <property type="match status" value="1"/>
</dbReference>
<dbReference type="SUPFAM" id="SSF52172">
    <property type="entry name" value="CheY-like"/>
    <property type="match status" value="1"/>
</dbReference>
<dbReference type="GO" id="GO:0005737">
    <property type="term" value="C:cytoplasm"/>
    <property type="evidence" value="ECO:0007669"/>
    <property type="project" value="UniProtKB-SubCell"/>
</dbReference>
<comment type="catalytic activity">
    <reaction evidence="1">
        <text>ATP + protein L-histidine = ADP + protein N-phospho-L-histidine.</text>
        <dbReference type="EC" id="2.7.13.3"/>
    </reaction>
</comment>
<dbReference type="GO" id="GO:0051539">
    <property type="term" value="F:4 iron, 4 sulfur cluster binding"/>
    <property type="evidence" value="ECO:0007669"/>
    <property type="project" value="UniProtKB-KW"/>
</dbReference>
<feature type="domain" description="Response regulatory" evidence="21">
    <location>
        <begin position="5"/>
        <end position="121"/>
    </location>
</feature>
<evidence type="ECO:0000256" key="16">
    <source>
        <dbReference type="ARBA" id="ARBA00023014"/>
    </source>
</evidence>
<dbReference type="STRING" id="83767.SAMN05660652_03457"/>
<comment type="subcellular location">
    <subcellularLocation>
        <location evidence="3">Cytoplasm</location>
    </subcellularLocation>
</comment>
<dbReference type="InterPro" id="IPR001789">
    <property type="entry name" value="Sig_transdc_resp-reg_receiver"/>
</dbReference>
<keyword evidence="12 22" id="KW-0418">Kinase</keyword>
<dbReference type="Pfam" id="PF02518">
    <property type="entry name" value="HATPase_c"/>
    <property type="match status" value="1"/>
</dbReference>
<dbReference type="AlphaFoldDB" id="A0A1G8KP65"/>
<dbReference type="SMART" id="SM00448">
    <property type="entry name" value="REC"/>
    <property type="match status" value="1"/>
</dbReference>
<dbReference type="Pfam" id="PF07730">
    <property type="entry name" value="HisKA_3"/>
    <property type="match status" value="1"/>
</dbReference>
<evidence type="ECO:0000256" key="7">
    <source>
        <dbReference type="ARBA" id="ARBA00022490"/>
    </source>
</evidence>
<dbReference type="GO" id="GO:0016020">
    <property type="term" value="C:membrane"/>
    <property type="evidence" value="ECO:0007669"/>
    <property type="project" value="InterPro"/>
</dbReference>
<evidence type="ECO:0000256" key="17">
    <source>
        <dbReference type="ARBA" id="ARBA00024827"/>
    </source>
</evidence>
<keyword evidence="16" id="KW-0411">Iron-sulfur</keyword>
<protein>
    <recommendedName>
        <fullName evidence="5">Oxygen sensor histidine kinase NreB</fullName>
        <ecNumber evidence="4">2.7.13.3</ecNumber>
    </recommendedName>
    <alternativeName>
        <fullName evidence="18">Nitrogen regulation protein B</fullName>
    </alternativeName>
</protein>
<dbReference type="PRINTS" id="PR00344">
    <property type="entry name" value="BCTRLSENSOR"/>
</dbReference>
<evidence type="ECO:0000256" key="13">
    <source>
        <dbReference type="ARBA" id="ARBA00022840"/>
    </source>
</evidence>
<evidence type="ECO:0000313" key="23">
    <source>
        <dbReference type="Proteomes" id="UP000198607"/>
    </source>
</evidence>
<evidence type="ECO:0000259" key="21">
    <source>
        <dbReference type="PROSITE" id="PS50110"/>
    </source>
</evidence>
<evidence type="ECO:0000313" key="22">
    <source>
        <dbReference type="EMBL" id="SDI45197.1"/>
    </source>
</evidence>
<organism evidence="22 23">
    <name type="scientific">Propionivibrio dicarboxylicus</name>
    <dbReference type="NCBI Taxonomy" id="83767"/>
    <lineage>
        <taxon>Bacteria</taxon>
        <taxon>Pseudomonadati</taxon>
        <taxon>Pseudomonadota</taxon>
        <taxon>Betaproteobacteria</taxon>
        <taxon>Rhodocyclales</taxon>
        <taxon>Rhodocyclaceae</taxon>
        <taxon>Propionivibrio</taxon>
    </lineage>
</organism>
<dbReference type="InterPro" id="IPR004358">
    <property type="entry name" value="Sig_transdc_His_kin-like_C"/>
</dbReference>
<keyword evidence="9" id="KW-0808">Transferase</keyword>
<comment type="cofactor">
    <cofactor evidence="2">
        <name>[4Fe-4S] cluster</name>
        <dbReference type="ChEBI" id="CHEBI:49883"/>
    </cofactor>
</comment>
<dbReference type="Pfam" id="PF00072">
    <property type="entry name" value="Response_reg"/>
    <property type="match status" value="1"/>
</dbReference>
<keyword evidence="8 19" id="KW-0597">Phosphoprotein</keyword>
<dbReference type="EC" id="2.7.13.3" evidence="4"/>
<dbReference type="PROSITE" id="PS50110">
    <property type="entry name" value="RESPONSE_REGULATORY"/>
    <property type="match status" value="1"/>
</dbReference>
<evidence type="ECO:0000256" key="14">
    <source>
        <dbReference type="ARBA" id="ARBA00023004"/>
    </source>
</evidence>
<dbReference type="SMART" id="SM00387">
    <property type="entry name" value="HATPase_c"/>
    <property type="match status" value="1"/>
</dbReference>
<keyword evidence="14" id="KW-0408">Iron</keyword>
<reference evidence="22 23" key="1">
    <citation type="submission" date="2016-10" db="EMBL/GenBank/DDBJ databases">
        <authorList>
            <person name="de Groot N.N."/>
        </authorList>
    </citation>
    <scope>NUCLEOTIDE SEQUENCE [LARGE SCALE GENOMIC DNA]</scope>
    <source>
        <strain evidence="22 23">DSM 5885</strain>
    </source>
</reference>
<evidence type="ECO:0000256" key="18">
    <source>
        <dbReference type="ARBA" id="ARBA00030800"/>
    </source>
</evidence>
<evidence type="ECO:0000256" key="5">
    <source>
        <dbReference type="ARBA" id="ARBA00017322"/>
    </source>
</evidence>
<evidence type="ECO:0000256" key="10">
    <source>
        <dbReference type="ARBA" id="ARBA00022723"/>
    </source>
</evidence>
<evidence type="ECO:0000256" key="6">
    <source>
        <dbReference type="ARBA" id="ARBA00022485"/>
    </source>
</evidence>
<comment type="function">
    <text evidence="17">Member of the two-component regulatory system NreB/NreC involved in the control of dissimilatory nitrate/nitrite reduction in response to oxygen. NreB functions as a direct oxygen sensor histidine kinase which is autophosphorylated, in the absence of oxygen, probably at the conserved histidine residue, and transfers its phosphate group probably to a conserved aspartate residue of NreC. NreB/NreC activates the expression of the nitrate (narGHJI) and nitrite (nir) reductase operons, as well as the putative nitrate transporter gene narT.</text>
</comment>
<dbReference type="InterPro" id="IPR011006">
    <property type="entry name" value="CheY-like_superfamily"/>
</dbReference>
<dbReference type="Proteomes" id="UP000198607">
    <property type="component" value="Unassembled WGS sequence"/>
</dbReference>
<dbReference type="SUPFAM" id="SSF55874">
    <property type="entry name" value="ATPase domain of HSP90 chaperone/DNA topoisomerase II/histidine kinase"/>
    <property type="match status" value="1"/>
</dbReference>
<evidence type="ECO:0000256" key="12">
    <source>
        <dbReference type="ARBA" id="ARBA00022777"/>
    </source>
</evidence>
<dbReference type="GO" id="GO:0046872">
    <property type="term" value="F:metal ion binding"/>
    <property type="evidence" value="ECO:0007669"/>
    <property type="project" value="UniProtKB-KW"/>
</dbReference>
<evidence type="ECO:0000259" key="20">
    <source>
        <dbReference type="PROSITE" id="PS50109"/>
    </source>
</evidence>
<dbReference type="PROSITE" id="PS50109">
    <property type="entry name" value="HIS_KIN"/>
    <property type="match status" value="1"/>
</dbReference>
<dbReference type="GO" id="GO:0046983">
    <property type="term" value="F:protein dimerization activity"/>
    <property type="evidence" value="ECO:0007669"/>
    <property type="project" value="InterPro"/>
</dbReference>
<evidence type="ECO:0000256" key="19">
    <source>
        <dbReference type="PROSITE-ProRule" id="PRU00169"/>
    </source>
</evidence>
<name>A0A1G8KP65_9RHOO</name>
<keyword evidence="6" id="KW-0004">4Fe-4S</keyword>
<dbReference type="RefSeq" id="WP_091939448.1">
    <property type="nucleotide sequence ID" value="NZ_FNCY01000019.1"/>
</dbReference>